<dbReference type="InterPro" id="IPR041698">
    <property type="entry name" value="Methyltransf_25"/>
</dbReference>
<dbReference type="AlphaFoldDB" id="A0A6J6GQU3"/>
<accession>A0A6J6GQU3</accession>
<sequence length="242" mass="26525">MPDRIFAEPRLAAIYDAIDGERSDLDHYEAILDEIGAGTVLDIGCGTGELACRLARRGITTIGVDPAEASLDVARRKPGADLVTWLLGDVSALPPLAADAVVMTGNVAQVFVSDEQWSAALSASCAALRSGGRLVFESRDPSFRAWEEWTRERSFSLTDTVAGLVEHWVELTDVSLPLVSFRHSFRFIDGGELLTSDSTLRFRERDELMAVLGAHGFEIEDVRDAPDRPSREFVFICRATQP</sequence>
<dbReference type="GO" id="GO:0008168">
    <property type="term" value="F:methyltransferase activity"/>
    <property type="evidence" value="ECO:0007669"/>
    <property type="project" value="UniProtKB-KW"/>
</dbReference>
<dbReference type="EMBL" id="CAEZSR010000367">
    <property type="protein sequence ID" value="CAB4603516.1"/>
    <property type="molecule type" value="Genomic_DNA"/>
</dbReference>
<evidence type="ECO:0000259" key="4">
    <source>
        <dbReference type="Pfam" id="PF13649"/>
    </source>
</evidence>
<evidence type="ECO:0000256" key="3">
    <source>
        <dbReference type="ARBA" id="ARBA00022691"/>
    </source>
</evidence>
<protein>
    <submittedName>
        <fullName evidence="5">Unannotated protein</fullName>
    </submittedName>
</protein>
<gene>
    <name evidence="5" type="ORF">UFOPK1493_04496</name>
</gene>
<organism evidence="5">
    <name type="scientific">freshwater metagenome</name>
    <dbReference type="NCBI Taxonomy" id="449393"/>
    <lineage>
        <taxon>unclassified sequences</taxon>
        <taxon>metagenomes</taxon>
        <taxon>ecological metagenomes</taxon>
    </lineage>
</organism>
<dbReference type="GO" id="GO:0032259">
    <property type="term" value="P:methylation"/>
    <property type="evidence" value="ECO:0007669"/>
    <property type="project" value="UniProtKB-KW"/>
</dbReference>
<keyword evidence="3" id="KW-0949">S-adenosyl-L-methionine</keyword>
<reference evidence="5" key="1">
    <citation type="submission" date="2020-05" db="EMBL/GenBank/DDBJ databases">
        <authorList>
            <person name="Chiriac C."/>
            <person name="Salcher M."/>
            <person name="Ghai R."/>
            <person name="Kavagutti S V."/>
        </authorList>
    </citation>
    <scope>NUCLEOTIDE SEQUENCE</scope>
</reference>
<dbReference type="InterPro" id="IPR029063">
    <property type="entry name" value="SAM-dependent_MTases_sf"/>
</dbReference>
<keyword evidence="2" id="KW-0808">Transferase</keyword>
<keyword evidence="1" id="KW-0489">Methyltransferase</keyword>
<evidence type="ECO:0000313" key="5">
    <source>
        <dbReference type="EMBL" id="CAB4603516.1"/>
    </source>
</evidence>
<proteinExistence type="predicted"/>
<evidence type="ECO:0000256" key="2">
    <source>
        <dbReference type="ARBA" id="ARBA00022679"/>
    </source>
</evidence>
<name>A0A6J6GQU3_9ZZZZ</name>
<dbReference type="Gene3D" id="3.40.50.150">
    <property type="entry name" value="Vaccinia Virus protein VP39"/>
    <property type="match status" value="1"/>
</dbReference>
<evidence type="ECO:0000256" key="1">
    <source>
        <dbReference type="ARBA" id="ARBA00022603"/>
    </source>
</evidence>
<dbReference type="PANTHER" id="PTHR43464">
    <property type="entry name" value="METHYLTRANSFERASE"/>
    <property type="match status" value="1"/>
</dbReference>
<dbReference type="Pfam" id="PF13649">
    <property type="entry name" value="Methyltransf_25"/>
    <property type="match status" value="1"/>
</dbReference>
<dbReference type="CDD" id="cd02440">
    <property type="entry name" value="AdoMet_MTases"/>
    <property type="match status" value="1"/>
</dbReference>
<feature type="domain" description="Methyltransferase" evidence="4">
    <location>
        <begin position="40"/>
        <end position="132"/>
    </location>
</feature>
<dbReference type="PANTHER" id="PTHR43464:SF19">
    <property type="entry name" value="UBIQUINONE BIOSYNTHESIS O-METHYLTRANSFERASE, MITOCHONDRIAL"/>
    <property type="match status" value="1"/>
</dbReference>
<dbReference type="SUPFAM" id="SSF53335">
    <property type="entry name" value="S-adenosyl-L-methionine-dependent methyltransferases"/>
    <property type="match status" value="1"/>
</dbReference>